<evidence type="ECO:0000256" key="12">
    <source>
        <dbReference type="PIRSR" id="PIRSR602506-51"/>
    </source>
</evidence>
<evidence type="ECO:0000256" key="13">
    <source>
        <dbReference type="PIRSR" id="PIRSR602506-52"/>
    </source>
</evidence>
<keyword evidence="10" id="KW-0007">Acetylation</keyword>
<dbReference type="Pfam" id="PF01517">
    <property type="entry name" value="HDV_ag"/>
    <property type="match status" value="1"/>
</dbReference>
<keyword evidence="6" id="KW-0597">Phosphoprotein</keyword>
<keyword evidence="8" id="KW-0946">Virion</keyword>
<evidence type="ECO:0000256" key="10">
    <source>
        <dbReference type="ARBA" id="ARBA00022990"/>
    </source>
</evidence>
<evidence type="ECO:0000256" key="7">
    <source>
        <dbReference type="ARBA" id="ARBA00022562"/>
    </source>
</evidence>
<evidence type="ECO:0000256" key="5">
    <source>
        <dbReference type="ARBA" id="ARBA00022524"/>
    </source>
</evidence>
<proteinExistence type="inferred from homology"/>
<feature type="compositionally biased region" description="Basic and acidic residues" evidence="14">
    <location>
        <begin position="129"/>
        <end position="144"/>
    </location>
</feature>
<sequence>MSRSESKKRRDGREDILEQWVNGRKKLEDLEREARKVKKKIKKLEDENPWLGNIKGILGKKDKDGEGAPPAKRARTNQMEIDTVPRKRPHRGGFSDKEREDHRRRKALENKRKQLAAGGKLLSREEEEELKRLTKEDEERERRVAGPSVGGVNPLEGGSRGAPGGGFVPNMQGIPESPFARTGEGLDVRGNQGFPWDILFPADPPFSPQSCRPQ</sequence>
<keyword evidence="11" id="KW-1160">Virus entry into host cell</keyword>
<keyword evidence="13" id="KW-0449">Lipoprotein</keyword>
<evidence type="ECO:0000256" key="4">
    <source>
        <dbReference type="ARBA" id="ARBA00022481"/>
    </source>
</evidence>
<evidence type="ECO:0000259" key="15">
    <source>
        <dbReference type="PROSITE" id="PS51838"/>
    </source>
</evidence>
<dbReference type="SUPFAM" id="SSF58108">
    <property type="entry name" value="Oligomerization domain of hepatitis delta antigen"/>
    <property type="match status" value="1"/>
</dbReference>
<dbReference type="InterPro" id="IPR002506">
    <property type="entry name" value="HDV_ag"/>
</dbReference>
<comment type="subcellular location">
    <subcellularLocation>
        <location evidence="1">Host nucleus</location>
    </subcellularLocation>
    <subcellularLocation>
        <location evidence="2">Virion</location>
    </subcellularLocation>
</comment>
<keyword evidence="9" id="KW-0694">RNA-binding</keyword>
<dbReference type="GO" id="GO:0075732">
    <property type="term" value="P:viral penetration into host nucleus"/>
    <property type="evidence" value="ECO:0007669"/>
    <property type="project" value="UniProtKB-KW"/>
</dbReference>
<keyword evidence="5" id="KW-1163">Viral penetration into host nucleus</keyword>
<dbReference type="InterPro" id="IPR037517">
    <property type="entry name" value="HDAG_dom"/>
</dbReference>
<feature type="modified residue" description="Cysteine methyl ester; by host" evidence="12">
    <location>
        <position position="211"/>
    </location>
</feature>
<feature type="region of interest" description="Disordered" evidence="14">
    <location>
        <begin position="55"/>
        <end position="214"/>
    </location>
</feature>
<comment type="PTM">
    <text evidence="13">Prenylated by host farnesyl-transferase in the cytoplasm prior to nucleus translocation.</text>
</comment>
<evidence type="ECO:0000256" key="8">
    <source>
        <dbReference type="ARBA" id="ARBA00022844"/>
    </source>
</evidence>
<evidence type="ECO:0000256" key="14">
    <source>
        <dbReference type="SAM" id="MobiDB-lite"/>
    </source>
</evidence>
<keyword evidence="7" id="KW-1048">Host nucleus</keyword>
<dbReference type="GO" id="GO:0046718">
    <property type="term" value="P:symbiont entry into host cell"/>
    <property type="evidence" value="ECO:0007669"/>
    <property type="project" value="UniProtKB-KW"/>
</dbReference>
<accession>A0A0N7H564</accession>
<reference evidence="16" key="1">
    <citation type="submission" date="2015-04" db="EMBL/GenBank/DDBJ databases">
        <title>Cloning and sequence analysis of the gene of hepatitis D virus in China.</title>
        <authorList>
            <person name="Jian M."/>
            <person name="Jie G.W."/>
            <person name="Jin H.W."/>
        </authorList>
    </citation>
    <scope>NUCLEOTIDE SEQUENCE</scope>
    <source>
        <strain evidence="16">255</strain>
    </source>
</reference>
<feature type="compositionally biased region" description="Gly residues" evidence="14">
    <location>
        <begin position="158"/>
        <end position="167"/>
    </location>
</feature>
<organismHost>
    <name type="scientific">Homo sapiens</name>
    <name type="common">Human</name>
    <dbReference type="NCBI Taxonomy" id="9606"/>
</organismHost>
<dbReference type="GO" id="GO:0043657">
    <property type="term" value="C:host cell"/>
    <property type="evidence" value="ECO:0007669"/>
    <property type="project" value="GOC"/>
</dbReference>
<dbReference type="EMBL" id="KR363259">
    <property type="protein sequence ID" value="ALI16951.1"/>
    <property type="molecule type" value="Genomic_DNA"/>
</dbReference>
<dbReference type="GO" id="GO:0003723">
    <property type="term" value="F:RNA binding"/>
    <property type="evidence" value="ECO:0007669"/>
    <property type="project" value="UniProtKB-KW"/>
</dbReference>
<evidence type="ECO:0000313" key="16">
    <source>
        <dbReference type="EMBL" id="ALI16951.1"/>
    </source>
</evidence>
<organism evidence="16">
    <name type="scientific">Hepatitis delta virus</name>
    <name type="common">HDV</name>
    <dbReference type="NCBI Taxonomy" id="12475"/>
    <lineage>
        <taxon>Viruses</taxon>
        <taxon>Ribozyviria</taxon>
        <taxon>Kolmioviridae</taxon>
        <taxon>Deltavirus</taxon>
        <taxon>Deltavirus italiense</taxon>
    </lineage>
</organism>
<keyword evidence="13" id="KW-0636">Prenylation</keyword>
<protein>
    <submittedName>
        <fullName evidence="16">LHDAg</fullName>
    </submittedName>
</protein>
<feature type="domain" description="HDAg" evidence="15">
    <location>
        <begin position="20"/>
        <end position="195"/>
    </location>
</feature>
<evidence type="ECO:0000256" key="3">
    <source>
        <dbReference type="ARBA" id="ARBA00010721"/>
    </source>
</evidence>
<evidence type="ECO:0000256" key="1">
    <source>
        <dbReference type="ARBA" id="ARBA00004147"/>
    </source>
</evidence>
<dbReference type="GO" id="GO:0042025">
    <property type="term" value="C:host cell nucleus"/>
    <property type="evidence" value="ECO:0007669"/>
    <property type="project" value="UniProtKB-SubCell"/>
</dbReference>
<evidence type="ECO:0000256" key="11">
    <source>
        <dbReference type="ARBA" id="ARBA00023296"/>
    </source>
</evidence>
<comment type="similarity">
    <text evidence="3">Belongs to the hepatitis delta antigen family.</text>
</comment>
<evidence type="ECO:0000256" key="6">
    <source>
        <dbReference type="ARBA" id="ARBA00022553"/>
    </source>
</evidence>
<evidence type="ECO:0000256" key="9">
    <source>
        <dbReference type="ARBA" id="ARBA00022884"/>
    </source>
</evidence>
<dbReference type="InterPro" id="IPR027403">
    <property type="entry name" value="Delta_antigen_N"/>
</dbReference>
<feature type="compositionally biased region" description="Basic and acidic residues" evidence="14">
    <location>
        <begin position="93"/>
        <end position="112"/>
    </location>
</feature>
<evidence type="ECO:0000256" key="2">
    <source>
        <dbReference type="ARBA" id="ARBA00004328"/>
    </source>
</evidence>
<keyword evidence="4" id="KW-0488">Methylation</keyword>
<feature type="lipid moiety-binding region" description="S-farnesyl cysteine; by host" evidence="13">
    <location>
        <position position="211"/>
    </location>
</feature>
<dbReference type="Gene3D" id="4.10.220.40">
    <property type="entry name" value="Delta antigen, N-terminal"/>
    <property type="match status" value="1"/>
</dbReference>
<name>A0A0N7H564_HDV</name>
<dbReference type="PROSITE" id="PS51838">
    <property type="entry name" value="HDAG"/>
    <property type="match status" value="1"/>
</dbReference>
<dbReference type="GO" id="GO:0044423">
    <property type="term" value="C:virion component"/>
    <property type="evidence" value="ECO:0007669"/>
    <property type="project" value="UniProtKB-KW"/>
</dbReference>